<gene>
    <name evidence="6" type="ORF">M9Y10_037836</name>
</gene>
<feature type="region of interest" description="Disordered" evidence="4">
    <location>
        <begin position="4800"/>
        <end position="4864"/>
    </location>
</feature>
<dbReference type="Proteomes" id="UP001470230">
    <property type="component" value="Unassembled WGS sequence"/>
</dbReference>
<dbReference type="Gene3D" id="1.10.510.10">
    <property type="entry name" value="Transferase(Phosphotransferase) domain 1"/>
    <property type="match status" value="1"/>
</dbReference>
<organism evidence="6 7">
    <name type="scientific">Tritrichomonas musculus</name>
    <dbReference type="NCBI Taxonomy" id="1915356"/>
    <lineage>
        <taxon>Eukaryota</taxon>
        <taxon>Metamonada</taxon>
        <taxon>Parabasalia</taxon>
        <taxon>Tritrichomonadida</taxon>
        <taxon>Tritrichomonadidae</taxon>
        <taxon>Tritrichomonas</taxon>
    </lineage>
</organism>
<dbReference type="SUPFAM" id="SSF56112">
    <property type="entry name" value="Protein kinase-like (PK-like)"/>
    <property type="match status" value="1"/>
</dbReference>
<comment type="caution">
    <text evidence="6">The sequence shown here is derived from an EMBL/GenBank/DDBJ whole genome shotgun (WGS) entry which is preliminary data.</text>
</comment>
<dbReference type="SUPFAM" id="SSF52540">
    <property type="entry name" value="P-loop containing nucleoside triphosphate hydrolases"/>
    <property type="match status" value="6"/>
</dbReference>
<accession>A0ABR2K7J6</accession>
<evidence type="ECO:0000256" key="1">
    <source>
        <dbReference type="ARBA" id="ARBA00022741"/>
    </source>
</evidence>
<evidence type="ECO:0000256" key="4">
    <source>
        <dbReference type="SAM" id="MobiDB-lite"/>
    </source>
</evidence>
<evidence type="ECO:0000256" key="3">
    <source>
        <dbReference type="SAM" id="Coils"/>
    </source>
</evidence>
<dbReference type="InterPro" id="IPR011704">
    <property type="entry name" value="ATPase_dyneun-rel_AAA"/>
</dbReference>
<feature type="region of interest" description="Disordered" evidence="4">
    <location>
        <begin position="946"/>
        <end position="1018"/>
    </location>
</feature>
<feature type="coiled-coil region" evidence="3">
    <location>
        <begin position="3610"/>
        <end position="3649"/>
    </location>
</feature>
<keyword evidence="3" id="KW-0175">Coiled coil</keyword>
<feature type="compositionally biased region" description="Acidic residues" evidence="4">
    <location>
        <begin position="4806"/>
        <end position="4821"/>
    </location>
</feature>
<dbReference type="PANTHER" id="PTHR48103:SF2">
    <property type="entry name" value="MIDASIN"/>
    <property type="match status" value="1"/>
</dbReference>
<reference evidence="6 7" key="1">
    <citation type="submission" date="2024-04" db="EMBL/GenBank/DDBJ databases">
        <title>Tritrichomonas musculus Genome.</title>
        <authorList>
            <person name="Alves-Ferreira E."/>
            <person name="Grigg M."/>
            <person name="Lorenzi H."/>
            <person name="Galac M."/>
        </authorList>
    </citation>
    <scope>NUCLEOTIDE SEQUENCE [LARGE SCALE GENOMIC DNA]</scope>
    <source>
        <strain evidence="6 7">EAF2021</strain>
    </source>
</reference>
<evidence type="ECO:0000256" key="2">
    <source>
        <dbReference type="ARBA" id="ARBA00022840"/>
    </source>
</evidence>
<feature type="compositionally biased region" description="Basic and acidic residues" evidence="4">
    <location>
        <begin position="993"/>
        <end position="1018"/>
    </location>
</feature>
<dbReference type="SMART" id="SM00220">
    <property type="entry name" value="S_TKc"/>
    <property type="match status" value="1"/>
</dbReference>
<feature type="compositionally biased region" description="Acidic residues" evidence="4">
    <location>
        <begin position="4847"/>
        <end position="4860"/>
    </location>
</feature>
<dbReference type="InterPro" id="IPR003593">
    <property type="entry name" value="AAA+_ATPase"/>
</dbReference>
<feature type="region of interest" description="Disordered" evidence="4">
    <location>
        <begin position="4628"/>
        <end position="4655"/>
    </location>
</feature>
<dbReference type="Gene3D" id="3.40.50.300">
    <property type="entry name" value="P-loop containing nucleotide triphosphate hydrolases"/>
    <property type="match status" value="6"/>
</dbReference>
<evidence type="ECO:0000313" key="6">
    <source>
        <dbReference type="EMBL" id="KAK8886803.1"/>
    </source>
</evidence>
<feature type="compositionally biased region" description="Low complexity" evidence="4">
    <location>
        <begin position="954"/>
        <end position="967"/>
    </location>
</feature>
<name>A0ABR2K7J6_9EUKA</name>
<dbReference type="PROSITE" id="PS50011">
    <property type="entry name" value="PROTEIN_KINASE_DOM"/>
    <property type="match status" value="1"/>
</dbReference>
<keyword evidence="2" id="KW-0067">ATP-binding</keyword>
<feature type="compositionally biased region" description="Acidic residues" evidence="4">
    <location>
        <begin position="968"/>
        <end position="982"/>
    </location>
</feature>
<dbReference type="InterPro" id="IPR011009">
    <property type="entry name" value="Kinase-like_dom_sf"/>
</dbReference>
<dbReference type="InterPro" id="IPR027417">
    <property type="entry name" value="P-loop_NTPase"/>
</dbReference>
<keyword evidence="7" id="KW-1185">Reference proteome</keyword>
<dbReference type="Pfam" id="PF00069">
    <property type="entry name" value="Pkinase"/>
    <property type="match status" value="1"/>
</dbReference>
<dbReference type="PANTHER" id="PTHR48103">
    <property type="entry name" value="MIDASIN-RELATED"/>
    <property type="match status" value="1"/>
</dbReference>
<dbReference type="Pfam" id="PF07728">
    <property type="entry name" value="AAA_5"/>
    <property type="match status" value="4"/>
</dbReference>
<protein>
    <recommendedName>
        <fullName evidence="5">Protein kinase domain-containing protein</fullName>
    </recommendedName>
</protein>
<dbReference type="EMBL" id="JAPFFF010000006">
    <property type="protein sequence ID" value="KAK8886803.1"/>
    <property type="molecule type" value="Genomic_DNA"/>
</dbReference>
<dbReference type="InterPro" id="IPR000719">
    <property type="entry name" value="Prot_kinase_dom"/>
</dbReference>
<evidence type="ECO:0000313" key="7">
    <source>
        <dbReference type="Proteomes" id="UP001470230"/>
    </source>
</evidence>
<proteinExistence type="predicted"/>
<dbReference type="SMART" id="SM00382">
    <property type="entry name" value="AAA"/>
    <property type="match status" value="4"/>
</dbReference>
<sequence length="6157" mass="709863">MISSLSPLIADKNDFENFEQMEKGMYGNTFLVTQSDTKSKFVMKELLRDSKSPKENILTHFNDKIASLQYPFFWAPSYISFNNTKPNNLAIFTKYFPYSSLHQIIERQMNEELIPGYDDLQEFLILYRISCFLEKFHLDQNTHGGLKLTNILLDDKFSPIVIDPYLYTISQWRNLNKTINYIISLSPEALQSQSSITQSSDIYSFGIIILQVLTHKINVFSDLTHENNVSSDLTNNLNEIEQYILKGTKPTIPNEVSILRNDEDHSSSLSKILSLCFSSKQEERPSASEIRTVFEQILIDKIGKKEFQQYKNPMITENVPLSPYISDLKKKADKGNVESIYIYGYSLFKGENCVKNVQKGIDYIRVAAKNNFLPAQMFYMDYIKKEKQIIINKPLTLIKDHVSEQKVSSLVHLKDDSFFTEDDFKIETIITGVNENYKKLILIKFESNKFQNKNFILTKDASKRLTQLKNYIDAGVPVILEGPTGTSKTFSTEIVCQYYGYNLIRFNLSSETKPNDLLGKYDGDPDSWSGIVMHIGQFIEAYKEGHPFLLDEINLASPSCLQFIEDALDSKVISIEIPGMPLEEIKMNPNFKLIATQNPNKGFFAHKRQDLGNKFLSRFQIIKFPDFSEEELLKIAEGLADRFNYKGDNKESIIKSIVKFHIEWSKSKDAVDDIQCFTIREIAAAIKALANGESIYDTIITIYGSRYQSEKKKKLEKVFDSYTSIKDSPNYEPTIPIFPSNFHECYQNKSLLNALKSIKFSFANHRHVILVAREGTGVTQVARWVAQWYNNNSEKEYFCICTEETKCSDLIGKQKPSNNELIKWIPGFLTEAVEKGFCCVLDNFDQAPSTVAEKLNGLLDQKFDNDDNKTPTFKIPENPKNPEVNINDKFRLLCTCKVDTFNQMSPALINRFDVIVLENQIENNNEDLKELIQVLMKQAYLIINPPEKQEQKDTNISNTDNDSSSNSDESDDDSSSTSDDSDDKPFKFVKPKNKNDKKDSDKQSEKDNDKTAIKKQPEYEPNEKVIDLIINHVINKKNITMFQLSQLCRAVTKFLDYFDSEITPEEIVDFSIKLLNKNQDFEINPKIEKFLSSKLNESNEQNDSKFFFKEDELAKLRCFLAKLFASSLINLPCCVSGPTGVGKTASAREFARIRPIHASNEAPIKTSEPFQMHSFHFGTKPVNFYGTTTIKDKKIDFINGTLTTAMINGQTFIADEMNLASISTMKSLAPALELYDHQSIYISGVENPICINQNFFFIACQNDLGTIGRNTIPSTIASRFRYFKYPEQEAKEISSICIEIAKNLYGNHDRSFTDEDAGKVGQYMVELNKLNLKVIPQWSLRDITKLFQRIHYQDAKKDSFINIKLHHNLLFYTLSPVSTEYIDEVFDPVFKKIVDIFELDEETSEQLKNCYKAEPQIQGKFLKKGNSKIFFGSFENIDPKLTSLLNGMFQILLSNPTEPILLMGPSGFKTYLAQLFLNDAKIITLNQESVLSQLLGASAFLSKEEAKLFYIDVICKICHIYNREFISKIKEGMIKKEQNDEINISELKEELNNEVEKHSKNLPGSFKRVIEHLKMKLFDEDVNKSDNRILSNLELEFRPGLFLAAILEGKSLILKNLSNLPTIILERFNELFSGKQNLTLNEDIHNTFTDKSNKELIDISSNFRVLATCPPNSVTKLSEAVLSRFSVIWIDSYKPNEQEIVLKSYIKTNKLNFDESSISILTKFAEDMNHYFHKYFSFPQIINSIEMCSRLNEIIDDHFKWKENLGIILYRLGFGLLENRSQLSTEISSIFDIKGESQTSNNKALIENKIISSMNIDPLKIESFKGYTVVKSEITGAYVKLAEPKAISTNLAFTAMFSEMLDVLLLGLSINIPVIFEGMPGQGKQTAINYVAQILGYNVINIIISQSTKVDDLLGKITIERDKSNNLRVFFIKTKLVNALESDKESDKSIVVFHNINNASSAVAEVLSTIFDQHQKYLLLPDGSTISKIQLNIVGIFNPQNGIYNRDKLPSSLIYSSIYHVVKNPSNDDIKSVIKMAFKDTKFSQDHIVFYERFISAKDYAIEVNALPLTLNDIFKYKTFREVTFGKFDNCIDTISLMIFAYRFLHQDYIAEVTKKFGLTDMKFIPAFIFNKNKQSLFIKVTQKSKNGLKLKRSQEVDINIDSIRKKISGLILPQKHCLLFLACSVLSKQSCIIQGGTAAGKSYIVRLFAQMMGKKLNVYQMNSETNASILTGQSTLTNELDKEDVELIKKALKNLDDIEMAKDYITENISDDEKEWKRNKFTELINFLSIVINDLKASEKFELAEKVNLSIQMINDAIQQAKRFKIADSSFINAMIKGEWVLIDGIESAPSEIAEKISHLCGDNPELDLLECGKDHFYTRRNVPGSKHIHDDFHLFITYNPMSLFENKTLDPSFLNNCALFTLPPIDSTPDYSAQMLLGELINLYPKEFAIQVSKRMANVHSYAKNESNNDKDSFAGDLQFTGRTLTFVIKDFMRYANNKESNKFLDLYQPICNSMRYYYWNSYINQAKEAEFQQKMVEVFSDPPRPDQFLNLSYEGQKMKEKNINLLVDLRNIQLFACKELESSNFSFVQFVMKCLLIEIADVQFIHEHILDTIKIISCSDQQLDSDFFQLKIIERVFNDIIKGMDKLKEEDSNLPLKEDHLLKNKDLNKPISKLRLLNELISNNPIFISTIPRVLYDEKFITLMEFVLSFIQEENVTNFTSFISILYSNPSLIPEIESRIPYVLFNNTPFKMICYLMPTIKKLHKKNITFRMIAFGNTFDFDFNDEQSLIKPILVLRDEKTLTLSSDSYIIFNNNERNNVYFNNLNGNDINIVFYAIIRHLIKNPSEKITDINSFGNNVSNKKVNRTRNFSLLLNDAKDSKSDLISKAWTLIYAFPIDLVQTFSKYLQPLEAETVSSLYNVYNVVDKNSINSIYNFSHSFREKNFGSEGSYLYKLKYNIFVVDKKIGIKQASQNISDIQSEIDYLEVVPDFISKLWDIKSYIDLLDGAKIKMTKLKQSIIQENVDLRLRNELEIIINDLKAKDVRKEYEHFKNKIASVILDSEQKLTDLKVNVYKILISDFLNCATKSDVDNRNNLLWPAYKHPKGLGTYIPPMIRLYNHIIWFSQINQILDNLANLENANIFNDLLHLSSYNEMQTGVNKIFGHLFRIDKITEKGNDAEKVIKNIYQSCTSYVDIMKSVLNAHFIANLIKDNLVDEIGDFYSIFNDLEKRKPITDEKVLAWIHDNANNHSLQFKLTLPKFNSNDFILLFIDSYDIEKANHGILLNTLTGYYKTHKNTTDLLEKLKDGLKDKKNDITIQNAVLLISVNVYNIFTYQENKTENTLEQIRNKLIDYNRGKRMNQIVKYTIDVLKFVDKISNNQIKFTFNDVEFLKKEWIENEEFVNLYPSLVYWLCKHHRCASQLQSYFGNMDFSQKSCDKIPFWLFTLRLISSESCIGFECSLNTNTAKQIKENIDNIIKEKISSKKLNGTKWINVLLSNVPPEISISNCRMLYQFLLNIAEDDTYLVKELKEYKEQTIKVFINKVFNLIFEDKLDSTFDAKFDSEEQILLFLKDPNKFIYDKFFSDFTKLVKDFPNRKAFSELLKSVDTLKDDAERYANQLSETIKKEIENKEKKTKENIMKQRNDNVIKMKKELPLKIDEYKKKYEMVSKSEINIYWMQSVVARLINLSYELPSCFDDNSEKVQILKIEFNSKYSHDYVIYLRNKFSPPYQPYTLYTGNTYYFYPYQVDEDTIDHIKKWRSNNNIKFSIIELKSFPDTFDFDQYYQDFLDSPLNYNITLIIGQKFTPEDFIKNIGEAVTETTDFVKSIRTELEENKINSGTFEKPHKIKNNIANSLLNYFCSMFSDGDRPYEINKMLQNGKKMFDQLLVHISTVESSLKSHIEAKWKLLHNSNPLPCIFDPKYELPIPRKVSKNIPKDLFNKMANTSYFSTPFLYVENDSIVYYGSLNFSIGPIIPSLYSKRIAMNFISFIEKPFSMNIQTDEKYSSLFTHKPTFLPNDLVQIFISLQNLSTSKEEIHNVHTKITFKSEKLKEKTVTCVFSIKVLPLSFLISCDEYLLSFKDNAFYVCVDQLNSLSKLTFSIQNYYLEDQNFVYQIARLVDNTHPKPEVKLNEKRDKLELQLERINEVKRLHCELKLKFSDQLSTSIIIDCIVIPFDFEFSVYSHETRTYSSYAKICYPPKLFPFSINLHCRIDSCLSNVNYKGIIEDTFPNAVKVSKYKQIDKQFIFNGSCKFDIVLNVTGDVPQKTYYSHGKKYSYDQTFDLNVTIFGIKKTVQVTFVKNEQKVELKNNKINQSHGFIFYGYSKEKATMLSVAPNSDLSQYYYLISPFSCMIINQIFISYDKSDKFEIKNSKNNLFMYISPNGGMHKIQGSIDSRPISSDGFFGKIKSFFNFKTNDTNFYPIYGIADGCWYPVFNHYPDLKWNELEFKKENIKTATTNINQYNNSRCHGELDFILFIQLFINAKIINKINKIINLLPLDIRNSFTPIINNVQKIGLYDKSMIILEHNAILLFYKHFKQRFEQIKENSFYITENILPKSKINYCIQVAYDKYNKVDENAETQYLTSPQYKSVKAIKENIKAIHLTTKPEKELNHAAYLYSGNSDSIPKTKDDKPQYATSSESENKAEPEKASIPIKMPPIYIPNESENSSLSIKKLDDLYLSCIKVARLFPIFVTNLLIDKSPDIESKAIDYFRQLLQLYERLPETDYSLISSTTYLFSQSFVSMIGKLKKANVNFGDLLPSKCVTSDETIQDCLQYPEKDKLFLPSEEWITKEVINKKEEEEDKDDDCHDEEEEENPKTRIIVDDGQSSDNNKTDNKKEEEKEEEEEEKEEDDQGTIVVSSQNIVDTQVSQEQFNKKLSEINETNGIKRGISRMENTSPDSILEFCNGDYQEVDQSFLDTDKKDFPIDKLIKLGSYLVSQFIQAAFEINIPRTKSAVNILVDCSSFISDENKIFNMFIICALTTTLHSLEIPYSVAVVADKNFKRVIKSFKEPHSSKCLQRICECMLIKRYRTKLASSIKFAIDYMKFDDNLSKEQKEDRPYRSIFVFSDGIDEQLILAKEWSEKVLIQNDMTYGLIFIKSQKLTEQNIAYIEKKWALFETEVNKNKVEPILKIASIKNSINDDLVKKLVDLFKIVMKRNVGHEIENKIKSENKYESAKFTIDEPLTNISKFMSFINDDFKDKKEVFIKSTPAFKDLNLQMSKTNLAFYRNKLRKIVSCNFDDKVKNDYDELMKYLIINRREINQASSETIFKPNKDTRTSLSTTGTEIDIIALVLNLLNPVPNPMIYLELKGGLVRNYGVSVVIDPSITCFDNISGPHSFQTIRVILSTLASLDLPCFDLIVAGNPRPTVICSEVSTLHSLSTKSTLFSSLLACLQNPVQNVNLSSAIHTAFELQRMRSTEYTSIFFVLTNGLYQKEERERITSSVNICVQSGITVFGIGIGIYPKEIEDLFPQIVFSPNPLNVMKASASFYGDTMASILDKMKPLSFAQPDHKEIQSITKILIDNEKNPIFNALKEQLEYIPATLDAVSDMVNSEKSVRDQNNEFVNPEGGNDELGIYTRGILNSQKILIVMLWDCSLNDKESKFINTKFIKESPNGEKDACILSAVSYYGIDLDIVQNYEDAIKNLTKNVNGYCDYYAVWVFCGPPYPKLPGNGNVNLVGQFIDVLILFWQNGGSIVFWAEGHPLYYQVNLFLEKVRFKREKDCPDGKTKLRLEGEHQGEQILIGDETGLLDKNKTFNRSNLIFERCERTKLSHNIGKIFEGITISYVPFDLEKIKPFKPFSRDSEGGLSSFFYCANLETGTGDIVIDCGYTKCFTEMGKDVTFRYVQNIAGWTGRPEIHIFHDKVEPSIWRPKAFEYTINYDEVWEGYEALATDPKELRTLWAIDCSGSVGGCVPYHEELKKIVEEYYKENDDIWLWDSGGRHDHINKEELVDFYTKMWGRDCTDSSLIAEIANKSDCKEHLLIVTDGSVDSGSVDEADRLMKKYNIKFKYVTTFLIGNKNLSVGAPYCRDCENVTYYIDKMTRNKEECASLSKEDLKTLQEIGNINTYEAFTEVYQKLHNAIRAFSLGKQSNSDLMSKLDSLKQRVKGKCKNQQQSSDFEKKCKPLFDMANGSLRNDFSFGAALVS</sequence>
<keyword evidence="1" id="KW-0547">Nucleotide-binding</keyword>
<feature type="domain" description="Protein kinase" evidence="5">
    <location>
        <begin position="15"/>
        <end position="298"/>
    </location>
</feature>
<evidence type="ECO:0000259" key="5">
    <source>
        <dbReference type="PROSITE" id="PS50011"/>
    </source>
</evidence>